<keyword evidence="2" id="KW-1133">Transmembrane helix</keyword>
<keyword evidence="4" id="KW-1185">Reference proteome</keyword>
<organism evidence="3 4">
    <name type="scientific">Halarcobacter anaerophilus</name>
    <dbReference type="NCBI Taxonomy" id="877500"/>
    <lineage>
        <taxon>Bacteria</taxon>
        <taxon>Pseudomonadati</taxon>
        <taxon>Campylobacterota</taxon>
        <taxon>Epsilonproteobacteria</taxon>
        <taxon>Campylobacterales</taxon>
        <taxon>Arcobacteraceae</taxon>
        <taxon>Halarcobacter</taxon>
    </lineage>
</organism>
<dbReference type="Proteomes" id="UP000290191">
    <property type="component" value="Unassembled WGS sequence"/>
</dbReference>
<keyword evidence="2" id="KW-0472">Membrane</keyword>
<evidence type="ECO:0000256" key="1">
    <source>
        <dbReference type="SAM" id="Coils"/>
    </source>
</evidence>
<gene>
    <name evidence="3" type="ORF">CRV06_05450</name>
</gene>
<dbReference type="EMBL" id="PDKO01000003">
    <property type="protein sequence ID" value="RXJ63640.1"/>
    <property type="molecule type" value="Genomic_DNA"/>
</dbReference>
<comment type="caution">
    <text evidence="3">The sequence shown here is derived from an EMBL/GenBank/DDBJ whole genome shotgun (WGS) entry which is preliminary data.</text>
</comment>
<accession>A0A4Q0Y0R8</accession>
<evidence type="ECO:0000313" key="4">
    <source>
        <dbReference type="Proteomes" id="UP000290191"/>
    </source>
</evidence>
<proteinExistence type="predicted"/>
<dbReference type="AlphaFoldDB" id="A0A4Q0Y0R8"/>
<evidence type="ECO:0000313" key="3">
    <source>
        <dbReference type="EMBL" id="RXJ63640.1"/>
    </source>
</evidence>
<feature type="transmembrane region" description="Helical" evidence="2">
    <location>
        <begin position="7"/>
        <end position="26"/>
    </location>
</feature>
<evidence type="ECO:0000256" key="2">
    <source>
        <dbReference type="SAM" id="Phobius"/>
    </source>
</evidence>
<feature type="coiled-coil region" evidence="1">
    <location>
        <begin position="42"/>
        <end position="96"/>
    </location>
</feature>
<dbReference type="RefSeq" id="WP_129081685.1">
    <property type="nucleotide sequence ID" value="NZ_CP041070.1"/>
</dbReference>
<reference evidence="3 4" key="1">
    <citation type="submission" date="2017-10" db="EMBL/GenBank/DDBJ databases">
        <title>Genomics of the genus Arcobacter.</title>
        <authorList>
            <person name="Perez-Cataluna A."/>
            <person name="Figueras M.J."/>
        </authorList>
    </citation>
    <scope>NUCLEOTIDE SEQUENCE [LARGE SCALE GENOMIC DNA]</scope>
    <source>
        <strain evidence="3 4">DSM 24636</strain>
    </source>
</reference>
<sequence length="108" mass="12302">MFDSSKIYIYIAISVGILSLLGYGYYLKSENEILTLNNQTLKVNQKQIISAYEQSIKVLEQKAFEEGLNKQSAKTAEELNRKVAELSKKRGEINEKDIDSNVYVITSF</sequence>
<protein>
    <submittedName>
        <fullName evidence="3">Uncharacterized protein</fullName>
    </submittedName>
</protein>
<name>A0A4Q0Y0R8_9BACT</name>
<keyword evidence="2" id="KW-0812">Transmembrane</keyword>
<keyword evidence="1" id="KW-0175">Coiled coil</keyword>